<organism evidence="8 9">
    <name type="scientific">Chondromyces crocatus</name>
    <dbReference type="NCBI Taxonomy" id="52"/>
    <lineage>
        <taxon>Bacteria</taxon>
        <taxon>Pseudomonadati</taxon>
        <taxon>Myxococcota</taxon>
        <taxon>Polyangia</taxon>
        <taxon>Polyangiales</taxon>
        <taxon>Polyangiaceae</taxon>
        <taxon>Chondromyces</taxon>
    </lineage>
</organism>
<dbReference type="Pfam" id="PF02630">
    <property type="entry name" value="SCO1-SenC"/>
    <property type="match status" value="1"/>
</dbReference>
<dbReference type="PANTHER" id="PTHR12151">
    <property type="entry name" value="ELECTRON TRANSPORT PROTIN SCO1/SENC FAMILY MEMBER"/>
    <property type="match status" value="1"/>
</dbReference>
<evidence type="ECO:0000256" key="1">
    <source>
        <dbReference type="ARBA" id="ARBA00010996"/>
    </source>
</evidence>
<dbReference type="CDD" id="cd02968">
    <property type="entry name" value="SCO"/>
    <property type="match status" value="1"/>
</dbReference>
<evidence type="ECO:0000256" key="5">
    <source>
        <dbReference type="SAM" id="MobiDB-lite"/>
    </source>
</evidence>
<name>A0A0K1ELW4_CHOCO</name>
<feature type="binding site" evidence="3">
    <location>
        <position position="107"/>
    </location>
    <ligand>
        <name>Cu cation</name>
        <dbReference type="ChEBI" id="CHEBI:23378"/>
    </ligand>
</feature>
<keyword evidence="9" id="KW-1185">Reference proteome</keyword>
<feature type="disulfide bond" description="Redox-active" evidence="4">
    <location>
        <begin position="103"/>
        <end position="107"/>
    </location>
</feature>
<gene>
    <name evidence="8" type="ORF">CMC5_058580</name>
</gene>
<dbReference type="AlphaFoldDB" id="A0A0K1ELW4"/>
<evidence type="ECO:0000256" key="3">
    <source>
        <dbReference type="PIRSR" id="PIRSR603782-1"/>
    </source>
</evidence>
<keyword evidence="2 3" id="KW-0186">Copper</keyword>
<proteinExistence type="inferred from homology"/>
<evidence type="ECO:0000256" key="4">
    <source>
        <dbReference type="PIRSR" id="PIRSR603782-2"/>
    </source>
</evidence>
<dbReference type="PATRIC" id="fig|52.7.peg.6463"/>
<protein>
    <recommendedName>
        <fullName evidence="7">Thioredoxin domain-containing protein</fullName>
    </recommendedName>
</protein>
<dbReference type="InterPro" id="IPR003782">
    <property type="entry name" value="SCO1/SenC"/>
</dbReference>
<keyword evidence="4" id="KW-1015">Disulfide bond</keyword>
<dbReference type="PANTHER" id="PTHR12151:SF25">
    <property type="entry name" value="LINALOOL DEHYDRATASE_ISOMERASE DOMAIN-CONTAINING PROTEIN"/>
    <property type="match status" value="1"/>
</dbReference>
<evidence type="ECO:0000259" key="7">
    <source>
        <dbReference type="PROSITE" id="PS51352"/>
    </source>
</evidence>
<dbReference type="Proteomes" id="UP000067626">
    <property type="component" value="Chromosome"/>
</dbReference>
<feature type="binding site" evidence="3">
    <location>
        <position position="195"/>
    </location>
    <ligand>
        <name>Cu cation</name>
        <dbReference type="ChEBI" id="CHEBI:23378"/>
    </ligand>
</feature>
<evidence type="ECO:0000256" key="6">
    <source>
        <dbReference type="SAM" id="Phobius"/>
    </source>
</evidence>
<dbReference type="RefSeq" id="WP_050433401.1">
    <property type="nucleotide sequence ID" value="NZ_CP012159.1"/>
</dbReference>
<dbReference type="Gene3D" id="3.40.30.10">
    <property type="entry name" value="Glutaredoxin"/>
    <property type="match status" value="1"/>
</dbReference>
<feature type="transmembrane region" description="Helical" evidence="6">
    <location>
        <begin position="39"/>
        <end position="57"/>
    </location>
</feature>
<dbReference type="SUPFAM" id="SSF52833">
    <property type="entry name" value="Thioredoxin-like"/>
    <property type="match status" value="1"/>
</dbReference>
<evidence type="ECO:0000256" key="2">
    <source>
        <dbReference type="ARBA" id="ARBA00023008"/>
    </source>
</evidence>
<keyword evidence="6" id="KW-1133">Transmembrane helix</keyword>
<keyword evidence="6" id="KW-0812">Transmembrane</keyword>
<accession>A0A0K1ELW4</accession>
<dbReference type="STRING" id="52.CMC5_058580"/>
<dbReference type="GO" id="GO:0046872">
    <property type="term" value="F:metal ion binding"/>
    <property type="evidence" value="ECO:0007669"/>
    <property type="project" value="UniProtKB-KW"/>
</dbReference>
<evidence type="ECO:0000313" key="8">
    <source>
        <dbReference type="EMBL" id="AKT41652.1"/>
    </source>
</evidence>
<feature type="binding site" evidence="3">
    <location>
        <position position="103"/>
    </location>
    <ligand>
        <name>Cu cation</name>
        <dbReference type="ChEBI" id="CHEBI:23378"/>
    </ligand>
</feature>
<dbReference type="InterPro" id="IPR013766">
    <property type="entry name" value="Thioredoxin_domain"/>
</dbReference>
<reference evidence="8 9" key="1">
    <citation type="submission" date="2015-07" db="EMBL/GenBank/DDBJ databases">
        <title>Genome analysis of myxobacterium Chondromyces crocatus Cm c5 reveals a high potential for natural compound synthesis and the genetic basis for the loss of fruiting body formation.</title>
        <authorList>
            <person name="Zaburannyi N."/>
            <person name="Bunk B."/>
            <person name="Maier J."/>
            <person name="Overmann J."/>
            <person name="Mueller R."/>
        </authorList>
    </citation>
    <scope>NUCLEOTIDE SEQUENCE [LARGE SCALE GENOMIC DNA]</scope>
    <source>
        <strain evidence="8 9">Cm c5</strain>
    </source>
</reference>
<dbReference type="KEGG" id="ccro:CMC5_058580"/>
<keyword evidence="6" id="KW-0472">Membrane</keyword>
<evidence type="ECO:0000313" key="9">
    <source>
        <dbReference type="Proteomes" id="UP000067626"/>
    </source>
</evidence>
<keyword evidence="3" id="KW-0479">Metal-binding</keyword>
<comment type="similarity">
    <text evidence="1">Belongs to the SCO1/2 family.</text>
</comment>
<feature type="region of interest" description="Disordered" evidence="5">
    <location>
        <begin position="1"/>
        <end position="23"/>
    </location>
</feature>
<feature type="domain" description="Thioredoxin" evidence="7">
    <location>
        <begin position="65"/>
        <end position="231"/>
    </location>
</feature>
<sequence length="233" mass="25223">MSSSSMPSEELEAPQGIGGATGGMSAGSGRGGLGALRKVLWLLVVCAGVAVAVLLSTRSRGMIEPDVRFPLPPFELLDTEGQRFGLEQLRGKVWVADFVFTTCPTVCPKLTERMAELQRRTEQHGDAVHLVTFTVDPETDTPEVLGRYATKSGAVKGRWTFLTGPLNQIETTVVQGFKVAMGRAEPGDGIMNIFHGERLVLVDREGTIRGYYQADDEGMEKLLRDLGVLLEAS</sequence>
<dbReference type="OrthoDB" id="9790194at2"/>
<dbReference type="EMBL" id="CP012159">
    <property type="protein sequence ID" value="AKT41652.1"/>
    <property type="molecule type" value="Genomic_DNA"/>
</dbReference>
<dbReference type="InterPro" id="IPR036249">
    <property type="entry name" value="Thioredoxin-like_sf"/>
</dbReference>
<dbReference type="PROSITE" id="PS51352">
    <property type="entry name" value="THIOREDOXIN_2"/>
    <property type="match status" value="1"/>
</dbReference>